<dbReference type="InterPro" id="IPR018062">
    <property type="entry name" value="HTH_AraC-typ_CS"/>
</dbReference>
<dbReference type="PROSITE" id="PS00041">
    <property type="entry name" value="HTH_ARAC_FAMILY_1"/>
    <property type="match status" value="1"/>
</dbReference>
<dbReference type="PANTHER" id="PTHR43436">
    <property type="entry name" value="ARAC-FAMILY TRANSCRIPTIONAL REGULATOR"/>
    <property type="match status" value="1"/>
</dbReference>
<proteinExistence type="predicted"/>
<dbReference type="GO" id="GO:0003700">
    <property type="term" value="F:DNA-binding transcription factor activity"/>
    <property type="evidence" value="ECO:0007669"/>
    <property type="project" value="InterPro"/>
</dbReference>
<evidence type="ECO:0000256" key="3">
    <source>
        <dbReference type="ARBA" id="ARBA00023163"/>
    </source>
</evidence>
<dbReference type="GO" id="GO:0043565">
    <property type="term" value="F:sequence-specific DNA binding"/>
    <property type="evidence" value="ECO:0007669"/>
    <property type="project" value="InterPro"/>
</dbReference>
<dbReference type="EMBL" id="WEHX01000063">
    <property type="protein sequence ID" value="KAB7657032.1"/>
    <property type="molecule type" value="Genomic_DNA"/>
</dbReference>
<dbReference type="RefSeq" id="WP_152158704.1">
    <property type="nucleotide sequence ID" value="NZ_WEHX01000063.1"/>
</dbReference>
<dbReference type="PROSITE" id="PS01124">
    <property type="entry name" value="HTH_ARAC_FAMILY_2"/>
    <property type="match status" value="1"/>
</dbReference>
<dbReference type="Pfam" id="PF12833">
    <property type="entry name" value="HTH_18"/>
    <property type="match status" value="1"/>
</dbReference>
<organism evidence="5 6">
    <name type="scientific">Sutterella seckii</name>
    <dbReference type="NCBI Taxonomy" id="1944635"/>
    <lineage>
        <taxon>Bacteria</taxon>
        <taxon>Pseudomonadati</taxon>
        <taxon>Pseudomonadota</taxon>
        <taxon>Betaproteobacteria</taxon>
        <taxon>Burkholderiales</taxon>
        <taxon>Sutterellaceae</taxon>
        <taxon>Sutterella</taxon>
    </lineage>
</organism>
<dbReference type="Pfam" id="PF06719">
    <property type="entry name" value="AraC_N"/>
    <property type="match status" value="1"/>
</dbReference>
<accession>A0A6I1EIW3</accession>
<dbReference type="InterPro" id="IPR009057">
    <property type="entry name" value="Homeodomain-like_sf"/>
</dbReference>
<dbReference type="SMART" id="SM00342">
    <property type="entry name" value="HTH_ARAC"/>
    <property type="match status" value="1"/>
</dbReference>
<keyword evidence="2" id="KW-0238">DNA-binding</keyword>
<protein>
    <submittedName>
        <fullName evidence="5">AraC family transcriptional regulator</fullName>
    </submittedName>
</protein>
<name>A0A6I1EIW3_9BURK</name>
<evidence type="ECO:0000313" key="5">
    <source>
        <dbReference type="EMBL" id="KAB7657032.1"/>
    </source>
</evidence>
<evidence type="ECO:0000256" key="2">
    <source>
        <dbReference type="ARBA" id="ARBA00023125"/>
    </source>
</evidence>
<dbReference type="InterPro" id="IPR018060">
    <property type="entry name" value="HTH_AraC"/>
</dbReference>
<evidence type="ECO:0000313" key="6">
    <source>
        <dbReference type="Proteomes" id="UP000430564"/>
    </source>
</evidence>
<comment type="caution">
    <text evidence="5">The sequence shown here is derived from an EMBL/GenBank/DDBJ whole genome shotgun (WGS) entry which is preliminary data.</text>
</comment>
<evidence type="ECO:0000259" key="4">
    <source>
        <dbReference type="PROSITE" id="PS01124"/>
    </source>
</evidence>
<dbReference type="AlphaFoldDB" id="A0A6I1EIW3"/>
<reference evidence="5 6" key="1">
    <citation type="submission" date="2019-10" db="EMBL/GenBank/DDBJ databases">
        <title>Genome diversity of Sutterella seckii.</title>
        <authorList>
            <person name="Chaplin A.V."/>
            <person name="Sokolova S.R."/>
            <person name="Mosin K.A."/>
            <person name="Ivanova E.L."/>
            <person name="Kochetkova T.O."/>
            <person name="Goltsov A.Y."/>
            <person name="Trofimov D.Y."/>
            <person name="Efimov B.A."/>
        </authorList>
    </citation>
    <scope>NUCLEOTIDE SEQUENCE [LARGE SCALE GENOMIC DNA]</scope>
    <source>
        <strain evidence="5 6">ASD393</strain>
    </source>
</reference>
<keyword evidence="1" id="KW-0805">Transcription regulation</keyword>
<keyword evidence="3" id="KW-0804">Transcription</keyword>
<dbReference type="InterPro" id="IPR009594">
    <property type="entry name" value="Tscrpt_reg_HTH_AraC_N"/>
</dbReference>
<dbReference type="PANTHER" id="PTHR43436:SF1">
    <property type="entry name" value="TRANSCRIPTIONAL REGULATORY PROTEIN"/>
    <property type="match status" value="1"/>
</dbReference>
<feature type="domain" description="HTH araC/xylS-type" evidence="4">
    <location>
        <begin position="194"/>
        <end position="292"/>
    </location>
</feature>
<evidence type="ECO:0000256" key="1">
    <source>
        <dbReference type="ARBA" id="ARBA00023015"/>
    </source>
</evidence>
<dbReference type="Gene3D" id="1.10.10.60">
    <property type="entry name" value="Homeodomain-like"/>
    <property type="match status" value="2"/>
</dbReference>
<dbReference type="Proteomes" id="UP000430564">
    <property type="component" value="Unassembled WGS sequence"/>
</dbReference>
<dbReference type="OrthoDB" id="34150at2"/>
<gene>
    <name evidence="5" type="ORF">GBM95_08490</name>
</gene>
<dbReference type="SUPFAM" id="SSF46689">
    <property type="entry name" value="Homeodomain-like"/>
    <property type="match status" value="2"/>
</dbReference>
<sequence>MSDIDSQIADMLQALKALNPQRGSHETSVPDFYTHRHECEMPLTCSCGELACSLILSGSKSSLICNREIIYHSGEGLLSGAALPSAYRALNASPEHPFYSISLRLDRALLIELAENMTAADAQPQPTQACFVFTPWKDLLEDFSRLIHLAANPDQVKVRAPLVIRDLHYLLLTGATAPRLLPLLRDAAPAGAIVRAVSWLRANFATSIAIEELARMHNMSTSNFHRQFKGLTGMSPLQFQKQIRLFEAQRMMLAQHAQVAEAAYAVGYESPTQFVREYKRQFGDSPLRDVRRRRTAFAAADRYGMEADEAARRPPGLLLELRPPFFA</sequence>